<dbReference type="EMBL" id="MK072384">
    <property type="protein sequence ID" value="AYV82695.1"/>
    <property type="molecule type" value="Genomic_DNA"/>
</dbReference>
<accession>A0A3G5A619</accession>
<gene>
    <name evidence="1" type="ORF">Hyperionvirus2_63</name>
</gene>
<name>A0A3G5A619_9VIRU</name>
<reference evidence="1" key="1">
    <citation type="submission" date="2018-10" db="EMBL/GenBank/DDBJ databases">
        <title>Hidden diversity of soil giant viruses.</title>
        <authorList>
            <person name="Schulz F."/>
            <person name="Alteio L."/>
            <person name="Goudeau D."/>
            <person name="Ryan E.M."/>
            <person name="Malmstrom R.R."/>
            <person name="Blanchard J."/>
            <person name="Woyke T."/>
        </authorList>
    </citation>
    <scope>NUCLEOTIDE SEQUENCE</scope>
    <source>
        <strain evidence="1">HYV1</strain>
    </source>
</reference>
<evidence type="ECO:0000313" key="1">
    <source>
        <dbReference type="EMBL" id="AYV82695.1"/>
    </source>
</evidence>
<organism evidence="1">
    <name type="scientific">Hyperionvirus sp</name>
    <dbReference type="NCBI Taxonomy" id="2487770"/>
    <lineage>
        <taxon>Viruses</taxon>
        <taxon>Varidnaviria</taxon>
        <taxon>Bamfordvirae</taxon>
        <taxon>Nucleocytoviricota</taxon>
        <taxon>Megaviricetes</taxon>
        <taxon>Imitervirales</taxon>
        <taxon>Mimiviridae</taxon>
        <taxon>Klosneuvirinae</taxon>
    </lineage>
</organism>
<protein>
    <submittedName>
        <fullName evidence="1">Uncharacterized protein</fullName>
    </submittedName>
</protein>
<proteinExistence type="predicted"/>
<sequence length="92" mass="10887">MDLISLVKNLPIDLVYIVTNYDPLVLFCILGEGELINYDWFRLIKMNFSLCYSREFIMNRDMMRVYLDYCDSAKSKVTCGGIIRLLSWRMGR</sequence>